<dbReference type="AlphaFoldDB" id="A0A0L8FW05"/>
<protein>
    <submittedName>
        <fullName evidence="1">Uncharacterized protein</fullName>
    </submittedName>
</protein>
<sequence length="234" mass="26615">MDILRFTEALMKGESIEEHEHQEYEPITGTNLNNSSDIRIDIETQNLFIQLSESSLIIERRLAIADGLAYVNADNVALTNNALMHLFSNIKLLASRENLIAMQSLELLLLILQKVSWFMPHDGGQEKNPSIFDKVDVRNMYVMLNSTRYPVVDNKLCFSKQQLSRVYGDAATFRSKFYRMDDLQSDRLKISVTGIQVKTQFNTNVPSGTEAFAVVICDKMISFQSDGNKMSVVY</sequence>
<dbReference type="STRING" id="37653.A0A0L8FW05"/>
<dbReference type="PANTHER" id="PTHR36159:SF1">
    <property type="entry name" value="RETROVIRUS-RELATED POL POLYPROTEIN FROM TRANSPOSON 412-LIKE PROTEIN"/>
    <property type="match status" value="1"/>
</dbReference>
<name>A0A0L8FW05_OCTBM</name>
<accession>A0A0L8FW05</accession>
<evidence type="ECO:0000313" key="1">
    <source>
        <dbReference type="EMBL" id="KOF68896.1"/>
    </source>
</evidence>
<proteinExistence type="predicted"/>
<reference evidence="1" key="1">
    <citation type="submission" date="2015-07" db="EMBL/GenBank/DDBJ databases">
        <title>MeaNS - Measles Nucleotide Surveillance Program.</title>
        <authorList>
            <person name="Tran T."/>
            <person name="Druce J."/>
        </authorList>
    </citation>
    <scope>NUCLEOTIDE SEQUENCE</scope>
    <source>
        <strain evidence="1">UCB-OBI-ISO-001</strain>
        <tissue evidence="1">Gonad</tissue>
    </source>
</reference>
<gene>
    <name evidence="1" type="ORF">OCBIM_22006313mg</name>
</gene>
<dbReference type="PANTHER" id="PTHR36159">
    <property type="entry name" value="PROTEIN CBG23766"/>
    <property type="match status" value="1"/>
</dbReference>
<organism evidence="1">
    <name type="scientific">Octopus bimaculoides</name>
    <name type="common">California two-spotted octopus</name>
    <dbReference type="NCBI Taxonomy" id="37653"/>
    <lineage>
        <taxon>Eukaryota</taxon>
        <taxon>Metazoa</taxon>
        <taxon>Spiralia</taxon>
        <taxon>Lophotrochozoa</taxon>
        <taxon>Mollusca</taxon>
        <taxon>Cephalopoda</taxon>
        <taxon>Coleoidea</taxon>
        <taxon>Octopodiformes</taxon>
        <taxon>Octopoda</taxon>
        <taxon>Incirrata</taxon>
        <taxon>Octopodidae</taxon>
        <taxon>Octopus</taxon>
    </lineage>
</organism>
<dbReference type="EMBL" id="KQ425873">
    <property type="protein sequence ID" value="KOF68896.1"/>
    <property type="molecule type" value="Genomic_DNA"/>
</dbReference>